<keyword evidence="2" id="KW-1185">Reference proteome</keyword>
<sequence length="164" mass="18701">MVAFSTEPVDEYTDKLRRVLKPTGGIQIRKVTNPTDGERRVLLESNTYPDPVTAIELTITYAETGGLSVTYRENWDGDYWECRWGRHPNAHNTDDHFHYPPDAGTSDMPPAVDASYKQDILVMTDIGDFLAERYLDIVSSESATYPSQYTWTNEYCSATYEFPP</sequence>
<accession>A0A830EJL8</accession>
<dbReference type="AlphaFoldDB" id="A0A830EJL8"/>
<dbReference type="EMBL" id="BMOC01000001">
    <property type="protein sequence ID" value="GGI95463.1"/>
    <property type="molecule type" value="Genomic_DNA"/>
</dbReference>
<proteinExistence type="predicted"/>
<evidence type="ECO:0000313" key="2">
    <source>
        <dbReference type="Proteomes" id="UP000653099"/>
    </source>
</evidence>
<gene>
    <name evidence="1" type="ORF">GCM10008995_01940</name>
</gene>
<reference evidence="1" key="2">
    <citation type="submission" date="2020-09" db="EMBL/GenBank/DDBJ databases">
        <authorList>
            <person name="Sun Q."/>
            <person name="Ohkuma M."/>
        </authorList>
    </citation>
    <scope>NUCLEOTIDE SEQUENCE</scope>
    <source>
        <strain evidence="1">JCM 14359</strain>
    </source>
</reference>
<protein>
    <submittedName>
        <fullName evidence="1">Uncharacterized protein</fullName>
    </submittedName>
</protein>
<evidence type="ECO:0000313" key="1">
    <source>
        <dbReference type="EMBL" id="GGI95463.1"/>
    </source>
</evidence>
<dbReference type="InterPro" id="IPR045397">
    <property type="entry name" value="TumE-like"/>
</dbReference>
<name>A0A830EJL8_9EURY</name>
<dbReference type="Pfam" id="PF20126">
    <property type="entry name" value="TumE"/>
    <property type="match status" value="1"/>
</dbReference>
<organism evidence="1 2">
    <name type="scientific">Halobellus salinus</name>
    <dbReference type="NCBI Taxonomy" id="931585"/>
    <lineage>
        <taxon>Archaea</taxon>
        <taxon>Methanobacteriati</taxon>
        <taxon>Methanobacteriota</taxon>
        <taxon>Stenosarchaea group</taxon>
        <taxon>Halobacteria</taxon>
        <taxon>Halobacteriales</taxon>
        <taxon>Haloferacaceae</taxon>
        <taxon>Halobellus</taxon>
    </lineage>
</organism>
<comment type="caution">
    <text evidence="1">The sequence shown here is derived from an EMBL/GenBank/DDBJ whole genome shotgun (WGS) entry which is preliminary data.</text>
</comment>
<dbReference type="Proteomes" id="UP000653099">
    <property type="component" value="Unassembled WGS sequence"/>
</dbReference>
<reference evidence="1" key="1">
    <citation type="journal article" date="2014" name="Int. J. Syst. Evol. Microbiol.">
        <title>Complete genome sequence of Corynebacterium casei LMG S-19264T (=DSM 44701T), isolated from a smear-ripened cheese.</title>
        <authorList>
            <consortium name="US DOE Joint Genome Institute (JGI-PGF)"/>
            <person name="Walter F."/>
            <person name="Albersmeier A."/>
            <person name="Kalinowski J."/>
            <person name="Ruckert C."/>
        </authorList>
    </citation>
    <scope>NUCLEOTIDE SEQUENCE</scope>
    <source>
        <strain evidence="1">JCM 14359</strain>
    </source>
</reference>